<name>A0A0L0SA37_ALLM3</name>
<gene>
    <name evidence="4" type="ORF">AMAG_03561</name>
</gene>
<keyword evidence="1" id="KW-0963">Cytoplasm</keyword>
<keyword evidence="2" id="KW-0853">WD repeat</keyword>
<dbReference type="SUPFAM" id="SSF50978">
    <property type="entry name" value="WD40 repeat-like"/>
    <property type="match status" value="1"/>
</dbReference>
<evidence type="ECO:0000313" key="5">
    <source>
        <dbReference type="Proteomes" id="UP000054350"/>
    </source>
</evidence>
<evidence type="ECO:0000256" key="2">
    <source>
        <dbReference type="ARBA" id="ARBA00022574"/>
    </source>
</evidence>
<dbReference type="GO" id="GO:0045503">
    <property type="term" value="F:dynein light chain binding"/>
    <property type="evidence" value="ECO:0007669"/>
    <property type="project" value="TreeGrafter"/>
</dbReference>
<sequence>MHAGLTPTKETPVLSGHRVTLIQPTGVSADVLAVVYRSVEGDPSIEPPRSVIHIVHVHTLAQPRSVLTCFGDVTTVTACPTPRHRNLVVAGTDDGVLYVWDVASRNGSSPIAASYGVVGLGAGPAFASPDSDDDGLDHDHDEVVASAGHQARVVAIQVLESDEVVSVDEDGWVCTWMWVPLAPAAAAAAQTDVTRGLIPGTKSRACPVTSRADSRTSVPTVLTAAIPDPWAASPGPRPGNSRRVGLRPWFPGPILGRPCQAPGRQL</sequence>
<dbReference type="GO" id="GO:0010970">
    <property type="term" value="P:transport along microtubule"/>
    <property type="evidence" value="ECO:0007669"/>
    <property type="project" value="TreeGrafter"/>
</dbReference>
<organism evidence="4 5">
    <name type="scientific">Allomyces macrogynus (strain ATCC 38327)</name>
    <name type="common">Allomyces javanicus var. macrogynus</name>
    <dbReference type="NCBI Taxonomy" id="578462"/>
    <lineage>
        <taxon>Eukaryota</taxon>
        <taxon>Fungi</taxon>
        <taxon>Fungi incertae sedis</taxon>
        <taxon>Blastocladiomycota</taxon>
        <taxon>Blastocladiomycetes</taxon>
        <taxon>Blastocladiales</taxon>
        <taxon>Blastocladiaceae</taxon>
        <taxon>Allomyces</taxon>
    </lineage>
</organism>
<evidence type="ECO:0000313" key="4">
    <source>
        <dbReference type="EMBL" id="KNE59250.1"/>
    </source>
</evidence>
<reference evidence="4 5" key="1">
    <citation type="submission" date="2009-11" db="EMBL/GenBank/DDBJ databases">
        <title>Annotation of Allomyces macrogynus ATCC 38327.</title>
        <authorList>
            <consortium name="The Broad Institute Genome Sequencing Platform"/>
            <person name="Russ C."/>
            <person name="Cuomo C."/>
            <person name="Burger G."/>
            <person name="Gray M.W."/>
            <person name="Holland P.W.H."/>
            <person name="King N."/>
            <person name="Lang F.B.F."/>
            <person name="Roger A.J."/>
            <person name="Ruiz-Trillo I."/>
            <person name="Young S.K."/>
            <person name="Zeng Q."/>
            <person name="Gargeya S."/>
            <person name="Fitzgerald M."/>
            <person name="Haas B."/>
            <person name="Abouelleil A."/>
            <person name="Alvarado L."/>
            <person name="Arachchi H.M."/>
            <person name="Berlin A."/>
            <person name="Chapman S.B."/>
            <person name="Gearin G."/>
            <person name="Goldberg J."/>
            <person name="Griggs A."/>
            <person name="Gujja S."/>
            <person name="Hansen M."/>
            <person name="Heiman D."/>
            <person name="Howarth C."/>
            <person name="Larimer J."/>
            <person name="Lui A."/>
            <person name="MacDonald P.J.P."/>
            <person name="McCowen C."/>
            <person name="Montmayeur A."/>
            <person name="Murphy C."/>
            <person name="Neiman D."/>
            <person name="Pearson M."/>
            <person name="Priest M."/>
            <person name="Roberts A."/>
            <person name="Saif S."/>
            <person name="Shea T."/>
            <person name="Sisk P."/>
            <person name="Stolte C."/>
            <person name="Sykes S."/>
            <person name="Wortman J."/>
            <person name="Nusbaum C."/>
            <person name="Birren B."/>
        </authorList>
    </citation>
    <scope>NUCLEOTIDE SEQUENCE [LARGE SCALE GENOMIC DNA]</scope>
    <source>
        <strain evidence="4 5">ATCC 38327</strain>
    </source>
</reference>
<dbReference type="Gene3D" id="2.130.10.10">
    <property type="entry name" value="YVTN repeat-like/Quinoprotein amine dehydrogenase"/>
    <property type="match status" value="1"/>
</dbReference>
<keyword evidence="5" id="KW-1185">Reference proteome</keyword>
<dbReference type="InterPro" id="IPR036322">
    <property type="entry name" value="WD40_repeat_dom_sf"/>
</dbReference>
<evidence type="ECO:0000256" key="3">
    <source>
        <dbReference type="ARBA" id="ARBA00022737"/>
    </source>
</evidence>
<dbReference type="InterPro" id="IPR050687">
    <property type="entry name" value="Dynein_IC"/>
</dbReference>
<dbReference type="OrthoDB" id="2162425at2759"/>
<dbReference type="AlphaFoldDB" id="A0A0L0SA37"/>
<dbReference type="EMBL" id="GG745334">
    <property type="protein sequence ID" value="KNE59250.1"/>
    <property type="molecule type" value="Genomic_DNA"/>
</dbReference>
<proteinExistence type="predicted"/>
<dbReference type="VEuPathDB" id="FungiDB:AMAG_03561"/>
<keyword evidence="3" id="KW-0677">Repeat</keyword>
<protein>
    <submittedName>
        <fullName evidence="4">Uncharacterized protein</fullName>
    </submittedName>
</protein>
<dbReference type="InterPro" id="IPR015943">
    <property type="entry name" value="WD40/YVTN_repeat-like_dom_sf"/>
</dbReference>
<accession>A0A0L0SA37</accession>
<evidence type="ECO:0000256" key="1">
    <source>
        <dbReference type="ARBA" id="ARBA00022490"/>
    </source>
</evidence>
<dbReference type="Proteomes" id="UP000054350">
    <property type="component" value="Unassembled WGS sequence"/>
</dbReference>
<dbReference type="PANTHER" id="PTHR12442">
    <property type="entry name" value="DYNEIN INTERMEDIATE CHAIN"/>
    <property type="match status" value="1"/>
</dbReference>
<reference evidence="5" key="2">
    <citation type="submission" date="2009-11" db="EMBL/GenBank/DDBJ databases">
        <title>The Genome Sequence of Allomyces macrogynus strain ATCC 38327.</title>
        <authorList>
            <consortium name="The Broad Institute Genome Sequencing Platform"/>
            <person name="Russ C."/>
            <person name="Cuomo C."/>
            <person name="Shea T."/>
            <person name="Young S.K."/>
            <person name="Zeng Q."/>
            <person name="Koehrsen M."/>
            <person name="Haas B."/>
            <person name="Borodovsky M."/>
            <person name="Guigo R."/>
            <person name="Alvarado L."/>
            <person name="Berlin A."/>
            <person name="Borenstein D."/>
            <person name="Chen Z."/>
            <person name="Engels R."/>
            <person name="Freedman E."/>
            <person name="Gellesch M."/>
            <person name="Goldberg J."/>
            <person name="Griggs A."/>
            <person name="Gujja S."/>
            <person name="Heiman D."/>
            <person name="Hepburn T."/>
            <person name="Howarth C."/>
            <person name="Jen D."/>
            <person name="Larson L."/>
            <person name="Lewis B."/>
            <person name="Mehta T."/>
            <person name="Park D."/>
            <person name="Pearson M."/>
            <person name="Roberts A."/>
            <person name="Saif S."/>
            <person name="Shenoy N."/>
            <person name="Sisk P."/>
            <person name="Stolte C."/>
            <person name="Sykes S."/>
            <person name="Walk T."/>
            <person name="White J."/>
            <person name="Yandava C."/>
            <person name="Burger G."/>
            <person name="Gray M.W."/>
            <person name="Holland P.W.H."/>
            <person name="King N."/>
            <person name="Lang F.B.F."/>
            <person name="Roger A.J."/>
            <person name="Ruiz-Trillo I."/>
            <person name="Lander E."/>
            <person name="Nusbaum C."/>
        </authorList>
    </citation>
    <scope>NUCLEOTIDE SEQUENCE [LARGE SCALE GENOMIC DNA]</scope>
    <source>
        <strain evidence="5">ATCC 38327</strain>
    </source>
</reference>
<dbReference type="GO" id="GO:0005868">
    <property type="term" value="C:cytoplasmic dynein complex"/>
    <property type="evidence" value="ECO:0007669"/>
    <property type="project" value="TreeGrafter"/>
</dbReference>
<dbReference type="GO" id="GO:0045504">
    <property type="term" value="F:dynein heavy chain binding"/>
    <property type="evidence" value="ECO:0007669"/>
    <property type="project" value="TreeGrafter"/>
</dbReference>
<dbReference type="PANTHER" id="PTHR12442:SF22">
    <property type="entry name" value="CYTOPLASMIC DYNEIN 1 INTERMEDIATE CHAIN-RELATED"/>
    <property type="match status" value="1"/>
</dbReference>